<dbReference type="Gene3D" id="3.10.170.10">
    <property type="match status" value="1"/>
</dbReference>
<reference evidence="15 16" key="1">
    <citation type="submission" date="2018-10" db="EMBL/GenBank/DDBJ databases">
        <title>Dokdonia luteus sp. nov., isolated from sea water.</title>
        <authorList>
            <person name="Zhou L.Y."/>
            <person name="Du Z.J."/>
        </authorList>
    </citation>
    <scope>NUCLEOTIDE SEQUENCE [LARGE SCALE GENOMIC DNA]</scope>
    <source>
        <strain evidence="15 16">SH27</strain>
    </source>
</reference>
<dbReference type="InterPro" id="IPR013783">
    <property type="entry name" value="Ig-like_fold"/>
</dbReference>
<evidence type="ECO:0000256" key="11">
    <source>
        <dbReference type="ARBA" id="ARBA00023049"/>
    </source>
</evidence>
<dbReference type="InterPro" id="IPR050371">
    <property type="entry name" value="Fungal_virulence_M36"/>
</dbReference>
<sequence length="1501" mass="158945">MLGKLYLKNKIHVILITCLLFISAVVTAQKNQVVNEDLQQKVNNGELSTQDILDWKITSEHISSTSGVHHIYYRQQFEGLEIQGAEASVHKAQNGKIVASHNDFIKNVSSYVQGSRTPQITPAQALNAAAQQLGYGGASSRIINAQNNKSKSVLLEASTISRSPVPAKLMYTYSEKLGLRLAWDMSIESKVTSNWWNVKIDASTGALLDKIDWMVTCSTEGNHVHDLSNAPTSSSAISVDSSCEDVTGMVLGNYEVFAMPDESPFQGTGARQIVANPDDGSVAGSPFGWHDTNGVAGNEFTITRGNNAHAYEDGDNSGFSPDGGANLDFTETNTNEDFSFDENYSTGTQSEAAAVVNIFYWSNIIHDILYVYGMDEAAGNFQQTNYSGSGFGNDYVRAEAQDGSGTCNANFGTPPDGSLPRMQMYTCNSRDGDFDNGVVIHEYGHGISTRLTGGGGNSGCLSGQEQMGEGWSDWYALMLTLEPGDAGDDSRGIGNWLFGNTPNGGGIRPQPYSTDLAVNSQTYDSIKTAVAPHGVGSVWSETLWEMTWALIDVHGVDNDIYNFTGDVNQDAGNVQAMALVTEGLKLQPCGPGFVDGRDAILAADEALYDGANYCTLWTAFAKRGLGFSATQGSSSSKTDNTEAFDMPAVQIQTVQEICVNETVQVYGDAFPNGGTFSGPGVTDNGDGVTYTFDPAAAGIGMHTITYTAPPLCSGSTTGTSSIEVTSAVPDIVCQDITIDLDENGEASIAYFDIVQNLQTPDYEVNTSGAFSPIDITTSGTQVFLSDDDLSDALPIGFSFEFYGIEYTEFYISSNGFLTFTPQGNGCCRGGTIPFNDGNNNIIAVAWDDLNPNGAGAIRYETIGTAPNRKLIMEYDEVPFFGQSDLVDAQVHLIEGTTRIEIHTTRIDQDPEVTQGIENINGTKAVFIDGRVRASWSATNEFISFELGLPQGFSNCGTETGFSLSQSDFTCGDVGENAVTITITDENGNENNCTATVTVNSGSAPVEPVATCQNIIVQLDANGVASITAQDVNNGSSLCGGGDPNLAIDITNFDCSNIGDNTVQLTVSDNNGNSATCTATVTVEDNIAPTVACQPITVQLDSDGNAAITAAQVDNGSSDFCGIDTITLSATSFTCSDVGENTVSLTVTDVNGNSETCETIVTVQDNVAPAVVCQNLTVELDEAGVASITASDIDNGSSDVCGIDSLSLDVTSFTCDDIGANTITLTVTDSNGNSATCQATVTVEDNTPLTVSGPGDISVETDNNDTSCETVVTYDSVIGTDNCGQDQITVVQIAGLGSGEVFPIGTTTETYEVTDADGVITTYSFDVVVTDGTDPEITNCPGNTTETVDEGTAFTIPDYSTIATFTDNCDDNLIFTQIPQPGVQVQPGTATTVSWVVADSAGNEIECSFTLAVEETLSVQDLQFTNAIQLFPNPVSEDLNVYYTGNDKITSISVYDVSGKVVQQHSEGESLEVLSMQDVAAGVYFVQVKSKTSMAVKRVIKK</sequence>
<feature type="signal peptide" evidence="13">
    <location>
        <begin position="1"/>
        <end position="28"/>
    </location>
</feature>
<name>A0A3M0G1M9_9FLAO</name>
<keyword evidence="11" id="KW-0482">Metalloprotease</keyword>
<keyword evidence="5" id="KW-0645">Protease</keyword>
<feature type="domain" description="HYR" evidence="14">
    <location>
        <begin position="1329"/>
        <end position="1414"/>
    </location>
</feature>
<dbReference type="CDD" id="cd09596">
    <property type="entry name" value="M36"/>
    <property type="match status" value="1"/>
</dbReference>
<evidence type="ECO:0000256" key="10">
    <source>
        <dbReference type="ARBA" id="ARBA00022833"/>
    </source>
</evidence>
<dbReference type="NCBIfam" id="TIGR04183">
    <property type="entry name" value="Por_Secre_tail"/>
    <property type="match status" value="1"/>
</dbReference>
<dbReference type="EMBL" id="REFV01000024">
    <property type="protein sequence ID" value="RMB56092.1"/>
    <property type="molecule type" value="Genomic_DNA"/>
</dbReference>
<keyword evidence="16" id="KW-1185">Reference proteome</keyword>
<keyword evidence="7 13" id="KW-0732">Signal</keyword>
<organism evidence="15 16">
    <name type="scientific">Dokdonia sinensis</name>
    <dbReference type="NCBI Taxonomy" id="2479847"/>
    <lineage>
        <taxon>Bacteria</taxon>
        <taxon>Pseudomonadati</taxon>
        <taxon>Bacteroidota</taxon>
        <taxon>Flavobacteriia</taxon>
        <taxon>Flavobacteriales</taxon>
        <taxon>Flavobacteriaceae</taxon>
        <taxon>Dokdonia</taxon>
    </lineage>
</organism>
<dbReference type="SUPFAM" id="SSF49299">
    <property type="entry name" value="PKD domain"/>
    <property type="match status" value="1"/>
</dbReference>
<evidence type="ECO:0000256" key="5">
    <source>
        <dbReference type="ARBA" id="ARBA00022670"/>
    </source>
</evidence>
<dbReference type="Proteomes" id="UP000281985">
    <property type="component" value="Unassembled WGS sequence"/>
</dbReference>
<dbReference type="PROSITE" id="PS50825">
    <property type="entry name" value="HYR"/>
    <property type="match status" value="1"/>
</dbReference>
<comment type="cofactor">
    <cofactor evidence="1">
        <name>Zn(2+)</name>
        <dbReference type="ChEBI" id="CHEBI:29105"/>
    </cofactor>
</comment>
<evidence type="ECO:0000256" key="12">
    <source>
        <dbReference type="ARBA" id="ARBA00023145"/>
    </source>
</evidence>
<dbReference type="PANTHER" id="PTHR33478">
    <property type="entry name" value="EXTRACELLULAR METALLOPROTEINASE MEP"/>
    <property type="match status" value="1"/>
</dbReference>
<dbReference type="SUPFAM" id="SSF55486">
    <property type="entry name" value="Metalloproteases ('zincins'), catalytic domain"/>
    <property type="match status" value="1"/>
</dbReference>
<keyword evidence="10" id="KW-0862">Zinc</keyword>
<dbReference type="Pfam" id="PF07504">
    <property type="entry name" value="FTP"/>
    <property type="match status" value="1"/>
</dbReference>
<evidence type="ECO:0000256" key="13">
    <source>
        <dbReference type="SAM" id="SignalP"/>
    </source>
</evidence>
<feature type="chain" id="PRO_5018010015" evidence="13">
    <location>
        <begin position="29"/>
        <end position="1501"/>
    </location>
</feature>
<comment type="caution">
    <text evidence="15">The sequence shown here is derived from an EMBL/GenBank/DDBJ whole genome shotgun (WGS) entry which is preliminary data.</text>
</comment>
<comment type="similarity">
    <text evidence="3">Belongs to the peptidase M36 family.</text>
</comment>
<gene>
    <name evidence="15" type="ORF">EAX61_16055</name>
</gene>
<dbReference type="InterPro" id="IPR011096">
    <property type="entry name" value="FTP_domain"/>
</dbReference>
<dbReference type="Pfam" id="PF18962">
    <property type="entry name" value="Por_Secre_tail"/>
    <property type="match status" value="1"/>
</dbReference>
<dbReference type="Gene3D" id="1.10.390.10">
    <property type="entry name" value="Neutral Protease Domain 2"/>
    <property type="match status" value="1"/>
</dbReference>
<dbReference type="GO" id="GO:0005615">
    <property type="term" value="C:extracellular space"/>
    <property type="evidence" value="ECO:0007669"/>
    <property type="project" value="InterPro"/>
</dbReference>
<evidence type="ECO:0000256" key="1">
    <source>
        <dbReference type="ARBA" id="ARBA00001947"/>
    </source>
</evidence>
<accession>A0A3M0G1M9</accession>
<dbReference type="InterPro" id="IPR027268">
    <property type="entry name" value="Peptidase_M4/M1_CTD_sf"/>
</dbReference>
<keyword evidence="8" id="KW-0677">Repeat</keyword>
<dbReference type="PANTHER" id="PTHR33478:SF1">
    <property type="entry name" value="EXTRACELLULAR METALLOPROTEINASE MEP"/>
    <property type="match status" value="1"/>
</dbReference>
<dbReference type="RefSeq" id="WP_121918732.1">
    <property type="nucleotide sequence ID" value="NZ_REFV01000024.1"/>
</dbReference>
<keyword evidence="12" id="KW-0865">Zymogen</keyword>
<protein>
    <submittedName>
        <fullName evidence="15">HYR domain-containing protein</fullName>
    </submittedName>
</protein>
<dbReference type="OrthoDB" id="5377264at2"/>
<evidence type="ECO:0000256" key="8">
    <source>
        <dbReference type="ARBA" id="ARBA00022737"/>
    </source>
</evidence>
<evidence type="ECO:0000256" key="2">
    <source>
        <dbReference type="ARBA" id="ARBA00004613"/>
    </source>
</evidence>
<comment type="subcellular location">
    <subcellularLocation>
        <location evidence="2">Secreted</location>
    </subcellularLocation>
</comment>
<keyword evidence="9" id="KW-0378">Hydrolase</keyword>
<evidence type="ECO:0000313" key="16">
    <source>
        <dbReference type="Proteomes" id="UP000281985"/>
    </source>
</evidence>
<dbReference type="InterPro" id="IPR026444">
    <property type="entry name" value="Secre_tail"/>
</dbReference>
<evidence type="ECO:0000256" key="7">
    <source>
        <dbReference type="ARBA" id="ARBA00022729"/>
    </source>
</evidence>
<dbReference type="Gene3D" id="2.60.40.10">
    <property type="entry name" value="Immunoglobulins"/>
    <property type="match status" value="2"/>
</dbReference>
<proteinExistence type="inferred from homology"/>
<evidence type="ECO:0000256" key="6">
    <source>
        <dbReference type="ARBA" id="ARBA00022723"/>
    </source>
</evidence>
<evidence type="ECO:0000313" key="15">
    <source>
        <dbReference type="EMBL" id="RMB56092.1"/>
    </source>
</evidence>
<dbReference type="GO" id="GO:0006508">
    <property type="term" value="P:proteolysis"/>
    <property type="evidence" value="ECO:0007669"/>
    <property type="project" value="UniProtKB-KW"/>
</dbReference>
<dbReference type="Pfam" id="PF02128">
    <property type="entry name" value="Peptidase_M36"/>
    <property type="match status" value="1"/>
</dbReference>
<dbReference type="Pfam" id="PF02494">
    <property type="entry name" value="HYR"/>
    <property type="match status" value="1"/>
</dbReference>
<dbReference type="GO" id="GO:0008270">
    <property type="term" value="F:zinc ion binding"/>
    <property type="evidence" value="ECO:0007669"/>
    <property type="project" value="InterPro"/>
</dbReference>
<dbReference type="GO" id="GO:0004222">
    <property type="term" value="F:metalloendopeptidase activity"/>
    <property type="evidence" value="ECO:0007669"/>
    <property type="project" value="InterPro"/>
</dbReference>
<dbReference type="InterPro" id="IPR001842">
    <property type="entry name" value="Peptidase_M36"/>
</dbReference>
<evidence type="ECO:0000256" key="3">
    <source>
        <dbReference type="ARBA" id="ARBA00006006"/>
    </source>
</evidence>
<keyword evidence="4" id="KW-0964">Secreted</keyword>
<keyword evidence="6" id="KW-0479">Metal-binding</keyword>
<dbReference type="InterPro" id="IPR035986">
    <property type="entry name" value="PKD_dom_sf"/>
</dbReference>
<dbReference type="InterPro" id="IPR003410">
    <property type="entry name" value="HYR_dom"/>
</dbReference>
<evidence type="ECO:0000259" key="14">
    <source>
        <dbReference type="PROSITE" id="PS50825"/>
    </source>
</evidence>
<evidence type="ECO:0000256" key="4">
    <source>
        <dbReference type="ARBA" id="ARBA00022525"/>
    </source>
</evidence>
<evidence type="ECO:0000256" key="9">
    <source>
        <dbReference type="ARBA" id="ARBA00022801"/>
    </source>
</evidence>